<evidence type="ECO:0000313" key="1">
    <source>
        <dbReference type="EMBL" id="KAJ3500252.1"/>
    </source>
</evidence>
<protein>
    <recommendedName>
        <fullName evidence="3">BTB domain-containing protein</fullName>
    </recommendedName>
</protein>
<name>A0A9W8JSR3_9AGAR</name>
<dbReference type="OrthoDB" id="3193844at2759"/>
<keyword evidence="2" id="KW-1185">Reference proteome</keyword>
<dbReference type="AlphaFoldDB" id="A0A9W8JSR3"/>
<organism evidence="1 2">
    <name type="scientific">Agrocybe chaxingu</name>
    <dbReference type="NCBI Taxonomy" id="84603"/>
    <lineage>
        <taxon>Eukaryota</taxon>
        <taxon>Fungi</taxon>
        <taxon>Dikarya</taxon>
        <taxon>Basidiomycota</taxon>
        <taxon>Agaricomycotina</taxon>
        <taxon>Agaricomycetes</taxon>
        <taxon>Agaricomycetidae</taxon>
        <taxon>Agaricales</taxon>
        <taxon>Agaricineae</taxon>
        <taxon>Strophariaceae</taxon>
        <taxon>Agrocybe</taxon>
    </lineage>
</organism>
<evidence type="ECO:0000313" key="2">
    <source>
        <dbReference type="Proteomes" id="UP001148786"/>
    </source>
</evidence>
<dbReference type="SUPFAM" id="SSF54695">
    <property type="entry name" value="POZ domain"/>
    <property type="match status" value="1"/>
</dbReference>
<dbReference type="InterPro" id="IPR011333">
    <property type="entry name" value="SKP1/BTB/POZ_sf"/>
</dbReference>
<comment type="caution">
    <text evidence="1">The sequence shown here is derived from an EMBL/GenBank/DDBJ whole genome shotgun (WGS) entry which is preliminary data.</text>
</comment>
<reference evidence="1" key="1">
    <citation type="submission" date="2022-07" db="EMBL/GenBank/DDBJ databases">
        <title>Genome Sequence of Agrocybe chaxingu.</title>
        <authorList>
            <person name="Buettner E."/>
        </authorList>
    </citation>
    <scope>NUCLEOTIDE SEQUENCE</scope>
    <source>
        <strain evidence="1">MP-N11</strain>
    </source>
</reference>
<dbReference type="EMBL" id="JANKHO010001637">
    <property type="protein sequence ID" value="KAJ3500252.1"/>
    <property type="molecule type" value="Genomic_DNA"/>
</dbReference>
<proteinExistence type="predicted"/>
<accession>A0A9W8JSR3</accession>
<gene>
    <name evidence="1" type="ORF">NLJ89_g9881</name>
</gene>
<evidence type="ECO:0008006" key="3">
    <source>
        <dbReference type="Google" id="ProtNLM"/>
    </source>
</evidence>
<dbReference type="Proteomes" id="UP001148786">
    <property type="component" value="Unassembled WGS sequence"/>
</dbReference>
<sequence>MSDIPEWTSFPAREEESAIGIPDSADAPAPASPGPSTACANPLVRRDKEYYFQNVVFRVGDVLFNVPKQGFQVPGTIFEAMFSLPTGVDPSEVEGSSDERPIVLANIPTNHFRSFLKVLYPLNEIKLSYDGWVGVLALSTMWYFQEARIKFVSLSTVLIKGTQIRQRAISALTPLVAEKPLPESITLAKEYRVQSWLRDSYTRFINRPEVLTIQDFAPLDWETTAKLFCARDTAARTGLTQNFYCNTCNIWTGPSYSGNNERCHCRRKELVEKLFGDEFAAMIISDDSVDLSKVSDKKGKKKKNRE</sequence>